<feature type="compositionally biased region" description="Basic and acidic residues" evidence="5">
    <location>
        <begin position="95"/>
        <end position="110"/>
    </location>
</feature>
<dbReference type="SUPFAM" id="SSF51064">
    <property type="entry name" value="Head domain of nucleotide exchange factor GrpE"/>
    <property type="match status" value="1"/>
</dbReference>
<gene>
    <name evidence="6" type="ORF">PIB30_025906</name>
</gene>
<dbReference type="PROSITE" id="PS01071">
    <property type="entry name" value="GRPE"/>
    <property type="match status" value="1"/>
</dbReference>
<accession>A0ABU6Z6W1</accession>
<proteinExistence type="inferred from homology"/>
<evidence type="ECO:0000313" key="6">
    <source>
        <dbReference type="EMBL" id="MED6218327.1"/>
    </source>
</evidence>
<dbReference type="PRINTS" id="PR00773">
    <property type="entry name" value="GRPEPROTEIN"/>
</dbReference>
<dbReference type="CDD" id="cd00446">
    <property type="entry name" value="GrpE"/>
    <property type="match status" value="1"/>
</dbReference>
<dbReference type="HAMAP" id="MF_01151">
    <property type="entry name" value="GrpE"/>
    <property type="match status" value="1"/>
</dbReference>
<dbReference type="InterPro" id="IPR000740">
    <property type="entry name" value="GrpE"/>
</dbReference>
<dbReference type="EMBL" id="JASCZI010271956">
    <property type="protein sequence ID" value="MED6218327.1"/>
    <property type="molecule type" value="Genomic_DNA"/>
</dbReference>
<evidence type="ECO:0000256" key="5">
    <source>
        <dbReference type="SAM" id="MobiDB-lite"/>
    </source>
</evidence>
<dbReference type="Gene3D" id="3.90.20.20">
    <property type="match status" value="1"/>
</dbReference>
<comment type="subcellular location">
    <subcellularLocation>
        <location evidence="3">Mitochondrion matrix</location>
    </subcellularLocation>
</comment>
<sequence length="341" mass="37785">MFVYKALSRVSRTISRGSTLISASQRHPRPQQFSAFCNHFHSLLPQSQTKLVQVQANLLCPPMNLSLGPRFLFSSSASPDEKEKANNVGDSANDDPAKTSADEKKVDQGEQAKGADQTEESGSTSDSQSQTPKRRRKGSKRVAFSDSDSDVESEDLSRDDLIKLVAEKEELLSLKHKEIEKMQDKVLRTYAEMENVMDRTRREAENSKKFAIQNFAKSLLDVADNLGRASSVVKESFSKIDASNDSSEVVKLLKTLLEGVEMTDKQLSEVLKKFGVEKFDPTNEPFDPNMHNAIFQVPDGSKPPGTVAAVLKVGYKLYDRVIRPAEVGVTQAVEEDKNAAE</sequence>
<evidence type="ECO:0000313" key="7">
    <source>
        <dbReference type="Proteomes" id="UP001341840"/>
    </source>
</evidence>
<dbReference type="Pfam" id="PF01025">
    <property type="entry name" value="GrpE"/>
    <property type="match status" value="1"/>
</dbReference>
<name>A0ABU6Z6W1_9FABA</name>
<feature type="compositionally biased region" description="Polar residues" evidence="5">
    <location>
        <begin position="120"/>
        <end position="131"/>
    </location>
</feature>
<evidence type="ECO:0000256" key="4">
    <source>
        <dbReference type="RuleBase" id="RU004478"/>
    </source>
</evidence>
<comment type="function">
    <text evidence="3">Essential component of the PAM complex, a complex required for the translocation of transit peptide-containing proteins from the inner membrane into the mitochondrial matrix in an ATP-dependent manner.</text>
</comment>
<dbReference type="InterPro" id="IPR009012">
    <property type="entry name" value="GrpE_head"/>
</dbReference>
<keyword evidence="7" id="KW-1185">Reference proteome</keyword>
<comment type="caution">
    <text evidence="6">The sequence shown here is derived from an EMBL/GenBank/DDBJ whole genome shotgun (WGS) entry which is preliminary data.</text>
</comment>
<evidence type="ECO:0000256" key="2">
    <source>
        <dbReference type="ARBA" id="ARBA00023186"/>
    </source>
</evidence>
<protein>
    <recommendedName>
        <fullName evidence="3">GrpE protein homolog</fullName>
    </recommendedName>
</protein>
<keyword evidence="3" id="KW-0496">Mitochondrion</keyword>
<reference evidence="6 7" key="1">
    <citation type="journal article" date="2023" name="Plants (Basel)">
        <title>Bridging the Gap: Combining Genomics and Transcriptomics Approaches to Understand Stylosanthes scabra, an Orphan Legume from the Brazilian Caatinga.</title>
        <authorList>
            <person name="Ferreira-Neto J.R.C."/>
            <person name="da Silva M.D."/>
            <person name="Binneck E."/>
            <person name="de Melo N.F."/>
            <person name="da Silva R.H."/>
            <person name="de Melo A.L.T.M."/>
            <person name="Pandolfi V."/>
            <person name="Bustamante F.O."/>
            <person name="Brasileiro-Vidal A.C."/>
            <person name="Benko-Iseppon A.M."/>
        </authorList>
    </citation>
    <scope>NUCLEOTIDE SEQUENCE [LARGE SCALE GENOMIC DNA]</scope>
    <source>
        <tissue evidence="6">Leaves</tissue>
    </source>
</reference>
<evidence type="ECO:0000256" key="3">
    <source>
        <dbReference type="RuleBase" id="RU000640"/>
    </source>
</evidence>
<organism evidence="6 7">
    <name type="scientific">Stylosanthes scabra</name>
    <dbReference type="NCBI Taxonomy" id="79078"/>
    <lineage>
        <taxon>Eukaryota</taxon>
        <taxon>Viridiplantae</taxon>
        <taxon>Streptophyta</taxon>
        <taxon>Embryophyta</taxon>
        <taxon>Tracheophyta</taxon>
        <taxon>Spermatophyta</taxon>
        <taxon>Magnoliopsida</taxon>
        <taxon>eudicotyledons</taxon>
        <taxon>Gunneridae</taxon>
        <taxon>Pentapetalae</taxon>
        <taxon>rosids</taxon>
        <taxon>fabids</taxon>
        <taxon>Fabales</taxon>
        <taxon>Fabaceae</taxon>
        <taxon>Papilionoideae</taxon>
        <taxon>50 kb inversion clade</taxon>
        <taxon>dalbergioids sensu lato</taxon>
        <taxon>Dalbergieae</taxon>
        <taxon>Pterocarpus clade</taxon>
        <taxon>Stylosanthes</taxon>
    </lineage>
</organism>
<evidence type="ECO:0000256" key="1">
    <source>
        <dbReference type="ARBA" id="ARBA00009054"/>
    </source>
</evidence>
<dbReference type="PANTHER" id="PTHR21237">
    <property type="entry name" value="GRPE PROTEIN"/>
    <property type="match status" value="1"/>
</dbReference>
<dbReference type="Proteomes" id="UP001341840">
    <property type="component" value="Unassembled WGS sequence"/>
</dbReference>
<comment type="similarity">
    <text evidence="1 4">Belongs to the GrpE family.</text>
</comment>
<dbReference type="SUPFAM" id="SSF58014">
    <property type="entry name" value="Coiled-coil domain of nucleotide exchange factor GrpE"/>
    <property type="match status" value="1"/>
</dbReference>
<keyword evidence="2 3" id="KW-0143">Chaperone</keyword>
<dbReference type="PANTHER" id="PTHR21237:SF23">
    <property type="entry name" value="GRPE PROTEIN HOMOLOG, MITOCHONDRIAL"/>
    <property type="match status" value="1"/>
</dbReference>
<feature type="region of interest" description="Disordered" evidence="5">
    <location>
        <begin position="76"/>
        <end position="157"/>
    </location>
</feature>
<dbReference type="Gene3D" id="2.30.22.10">
    <property type="entry name" value="Head domain of nucleotide exchange factor GrpE"/>
    <property type="match status" value="1"/>
</dbReference>
<dbReference type="InterPro" id="IPR013805">
    <property type="entry name" value="GrpE_CC"/>
</dbReference>